<dbReference type="Proteomes" id="UP000033661">
    <property type="component" value="Unassembled WGS sequence"/>
</dbReference>
<evidence type="ECO:0000256" key="2">
    <source>
        <dbReference type="ARBA" id="ARBA00022980"/>
    </source>
</evidence>
<evidence type="ECO:0000256" key="3">
    <source>
        <dbReference type="ARBA" id="ARBA00023274"/>
    </source>
</evidence>
<dbReference type="InterPro" id="IPR008991">
    <property type="entry name" value="Translation_prot_SH3-like_sf"/>
</dbReference>
<evidence type="ECO:0000256" key="5">
    <source>
        <dbReference type="HAMAP-Rule" id="MF_00402"/>
    </source>
</evidence>
<evidence type="ECO:0000256" key="4">
    <source>
        <dbReference type="ARBA" id="ARBA00035171"/>
    </source>
</evidence>
<dbReference type="SUPFAM" id="SSF50104">
    <property type="entry name" value="Translation proteins SH3-like domain"/>
    <property type="match status" value="1"/>
</dbReference>
<dbReference type="GO" id="GO:0022625">
    <property type="term" value="C:cytosolic large ribosomal subunit"/>
    <property type="evidence" value="ECO:0007669"/>
    <property type="project" value="TreeGrafter"/>
</dbReference>
<protein>
    <recommendedName>
        <fullName evidence="4 5">Large ribosomal subunit protein bL19</fullName>
    </recommendedName>
</protein>
<dbReference type="SMR" id="A0A0F3QCN5"/>
<keyword evidence="8" id="KW-1185">Reference proteome</keyword>
<dbReference type="GO" id="GO:0006412">
    <property type="term" value="P:translation"/>
    <property type="evidence" value="ECO:0007669"/>
    <property type="project" value="UniProtKB-UniRule"/>
</dbReference>
<keyword evidence="2 5" id="KW-0689">Ribosomal protein</keyword>
<organism evidence="7 8">
    <name type="scientific">Rickettsia bellii str. RML An4</name>
    <dbReference type="NCBI Taxonomy" id="1359193"/>
    <lineage>
        <taxon>Bacteria</taxon>
        <taxon>Pseudomonadati</taxon>
        <taxon>Pseudomonadota</taxon>
        <taxon>Alphaproteobacteria</taxon>
        <taxon>Rickettsiales</taxon>
        <taxon>Rickettsiaceae</taxon>
        <taxon>Rickettsieae</taxon>
        <taxon>Rickettsia</taxon>
        <taxon>belli group</taxon>
    </lineage>
</organism>
<comment type="caution">
    <text evidence="7">The sequence shown here is derived from an EMBL/GenBank/DDBJ whole genome shotgun (WGS) entry which is preliminary data.</text>
</comment>
<evidence type="ECO:0000256" key="6">
    <source>
        <dbReference type="RuleBase" id="RU000559"/>
    </source>
</evidence>
<sequence>MNIIDRFEQENISKLIENKKIPDFKAGDTVKVTVKIVDRSVEKDGKEKLTERFQAYEGVVIAKRNRGITSSFLVRKISHGEGVERRFMTYSPVVHAIDVVKYGVVRRAKLYYLRERSGKSARIKERHMHIAKKPKAKVAEAV</sequence>
<dbReference type="Gene3D" id="2.30.30.790">
    <property type="match status" value="1"/>
</dbReference>
<dbReference type="NCBIfam" id="TIGR01024">
    <property type="entry name" value="rplS_bact"/>
    <property type="match status" value="1"/>
</dbReference>
<evidence type="ECO:0000313" key="7">
    <source>
        <dbReference type="EMBL" id="KJV90350.1"/>
    </source>
</evidence>
<dbReference type="HAMAP" id="MF_00402">
    <property type="entry name" value="Ribosomal_bL19"/>
    <property type="match status" value="1"/>
</dbReference>
<name>A0A0F3QCN5_RICBE</name>
<comment type="similarity">
    <text evidence="1 5 6">Belongs to the bacterial ribosomal protein bL19 family.</text>
</comment>
<dbReference type="RefSeq" id="WP_011477875.1">
    <property type="nucleotide sequence ID" value="NZ_LAOI01000001.1"/>
</dbReference>
<dbReference type="PROSITE" id="PS01015">
    <property type="entry name" value="RIBOSOMAL_L19"/>
    <property type="match status" value="1"/>
</dbReference>
<dbReference type="PATRIC" id="fig|1359193.3.peg.1313"/>
<dbReference type="PANTHER" id="PTHR15680:SF9">
    <property type="entry name" value="LARGE RIBOSOMAL SUBUNIT PROTEIN BL19M"/>
    <property type="match status" value="1"/>
</dbReference>
<dbReference type="PIRSF" id="PIRSF002191">
    <property type="entry name" value="Ribosomal_L19"/>
    <property type="match status" value="1"/>
</dbReference>
<accession>A0A0F3QCN5</accession>
<dbReference type="InterPro" id="IPR018257">
    <property type="entry name" value="Ribosomal_bL19_CS"/>
</dbReference>
<dbReference type="InterPro" id="IPR001857">
    <property type="entry name" value="Ribosomal_bL19"/>
</dbReference>
<dbReference type="GO" id="GO:0003735">
    <property type="term" value="F:structural constituent of ribosome"/>
    <property type="evidence" value="ECO:0007669"/>
    <property type="project" value="InterPro"/>
</dbReference>
<keyword evidence="3 5" id="KW-0687">Ribonucleoprotein</keyword>
<reference evidence="7 8" key="1">
    <citation type="submission" date="2015-02" db="EMBL/GenBank/DDBJ databases">
        <title>Genome Sequencing of Rickettsiales.</title>
        <authorList>
            <person name="Daugherty S.C."/>
            <person name="Su Q."/>
            <person name="Abolude K."/>
            <person name="Beier-Sexton M."/>
            <person name="Carlyon J.A."/>
            <person name="Carter R."/>
            <person name="Day N.P."/>
            <person name="Dumler S.J."/>
            <person name="Dyachenko V."/>
            <person name="Godinez A."/>
            <person name="Kurtti T.J."/>
            <person name="Lichay M."/>
            <person name="Mullins K.E."/>
            <person name="Ott S."/>
            <person name="Pappas-Brown V."/>
            <person name="Paris D.H."/>
            <person name="Patel P."/>
            <person name="Richards A.L."/>
            <person name="Sadzewicz L."/>
            <person name="Sears K."/>
            <person name="Seidman D."/>
            <person name="Sengamalay N."/>
            <person name="Stenos J."/>
            <person name="Tallon L.J."/>
            <person name="Vincent G."/>
            <person name="Fraser C.M."/>
            <person name="Munderloh U."/>
            <person name="Dunning-Hotopp J.C."/>
        </authorList>
    </citation>
    <scope>NUCLEOTIDE SEQUENCE [LARGE SCALE GENOMIC DNA]</scope>
    <source>
        <strain evidence="7 8">RML An4</strain>
    </source>
</reference>
<dbReference type="Pfam" id="PF01245">
    <property type="entry name" value="Ribosomal_L19"/>
    <property type="match status" value="1"/>
</dbReference>
<evidence type="ECO:0000313" key="8">
    <source>
        <dbReference type="Proteomes" id="UP000033661"/>
    </source>
</evidence>
<dbReference type="PRINTS" id="PR00061">
    <property type="entry name" value="RIBOSOMALL19"/>
</dbReference>
<proteinExistence type="inferred from homology"/>
<dbReference type="AlphaFoldDB" id="A0A0F3QCN5"/>
<comment type="function">
    <text evidence="5 6">This protein is located at the 30S-50S ribosomal subunit interface and may play a role in the structure and function of the aminoacyl-tRNA binding site.</text>
</comment>
<dbReference type="EMBL" id="LAOI01000001">
    <property type="protein sequence ID" value="KJV90350.1"/>
    <property type="molecule type" value="Genomic_DNA"/>
</dbReference>
<dbReference type="PANTHER" id="PTHR15680">
    <property type="entry name" value="RIBOSOMAL PROTEIN L19"/>
    <property type="match status" value="1"/>
</dbReference>
<gene>
    <name evidence="5 7" type="primary">rplS</name>
    <name evidence="7" type="ORF">RBEAN4_1353</name>
</gene>
<dbReference type="InterPro" id="IPR038657">
    <property type="entry name" value="Ribosomal_bL19_sf"/>
</dbReference>
<evidence type="ECO:0000256" key="1">
    <source>
        <dbReference type="ARBA" id="ARBA00005781"/>
    </source>
</evidence>